<dbReference type="Gene3D" id="1.20.58.1480">
    <property type="match status" value="1"/>
</dbReference>
<evidence type="ECO:0000256" key="8">
    <source>
        <dbReference type="ARBA" id="ARBA00023016"/>
    </source>
</evidence>
<keyword evidence="4 9" id="KW-0547">Nucleotide-binding</keyword>
<dbReference type="InterPro" id="IPR003959">
    <property type="entry name" value="ATPase_AAA_core"/>
</dbReference>
<dbReference type="Proteomes" id="UP000724149">
    <property type="component" value="Unassembled WGS sequence"/>
</dbReference>
<dbReference type="InterPro" id="IPR027065">
    <property type="entry name" value="Lon_Prtase"/>
</dbReference>
<gene>
    <name evidence="9 16" type="primary">lon</name>
    <name evidence="16" type="ORF">H9X81_07810</name>
</gene>
<sequence length="819" mass="91221">MADTKTDMLPICLPVLPLRGVVMFPQTILNLDVAREKSARAIEHAMKHNRKIFIVAQKDVQQEDPSFSDLYRVGVVAEIQQVVRARNEKLRIMVEGLYRAAISDEVTDFEPFFLAEVTELPYRGLRTGSTDKMNALMRTVKDLYERYCELSPKMSKDLIPNAMLTDDAVYLVDYIGGNMILAPDKKQTLLNENSIAKRLQLLASLLEGEINILTLERELYAKVKEQIDQNQREYYLREQQRAIAEELGEGDNIDNEADEYLKKIEALSLNDEAKEKLTAEVRKLRKLHPSSQEAGVVRGYLDTCLELPWNVYTKDKIDIKAAARLLDREHYGLQKVKERILELLAVRQLAPDISGQIICLVGPPGVGKTSIARSIAEAMGRKYVRMSLGGVRDESDIRGHRKTYIGSMPGRIMAAIKQAGSSNPLMLLDEVDKLGSDYRGDPSAALLEVLDGEQNSAFRDHYIEVPYDLSKVLFVATANTTETIPGPLLDRMEVIELSSYTREEKFQIAKRHLVKKQLSRHGLDSKRLHITDGALYAIIDSYTREAGVRNLERKIGEICRKSARELVAGDVEKVSVTEKNIETYLGPKRFKPDDISGKDEVGVVNGLAWTAVGGEMLQVEVAVMDGSGKLQLTGSLGDVMKESAQAAISYVRSMADRFGIDHEFYKNKDIHIHVPEGAVPKDGPSAGVTITTALVSALTGIPVRGKVAMTGEVTLRGRVLPIGGLREKTMAAYRNRINTVVIPRQNVSDLHEVDEAVKKAIRFVPADTVADVLETALCSMPHPTGKRHEENHLGQKAESKSFEITVPKAETTDRPQASR</sequence>
<evidence type="ECO:0000259" key="14">
    <source>
        <dbReference type="PROSITE" id="PS51786"/>
    </source>
</evidence>
<dbReference type="SUPFAM" id="SSF88697">
    <property type="entry name" value="PUA domain-like"/>
    <property type="match status" value="1"/>
</dbReference>
<dbReference type="InterPro" id="IPR014721">
    <property type="entry name" value="Ribsml_uS5_D2-typ_fold_subgr"/>
</dbReference>
<dbReference type="Pfam" id="PF02190">
    <property type="entry name" value="LON_substr_bdg"/>
    <property type="match status" value="1"/>
</dbReference>
<dbReference type="Gene3D" id="3.40.50.300">
    <property type="entry name" value="P-loop containing nucleotide triphosphate hydrolases"/>
    <property type="match status" value="1"/>
</dbReference>
<dbReference type="PANTHER" id="PTHR10046">
    <property type="entry name" value="ATP DEPENDENT LON PROTEASE FAMILY MEMBER"/>
    <property type="match status" value="1"/>
</dbReference>
<dbReference type="InterPro" id="IPR008268">
    <property type="entry name" value="Peptidase_S16_AS"/>
</dbReference>
<dbReference type="SUPFAM" id="SSF54211">
    <property type="entry name" value="Ribosomal protein S5 domain 2-like"/>
    <property type="match status" value="1"/>
</dbReference>
<dbReference type="InterPro" id="IPR020568">
    <property type="entry name" value="Ribosomal_Su5_D2-typ_SF"/>
</dbReference>
<dbReference type="InterPro" id="IPR027417">
    <property type="entry name" value="P-loop_NTPase"/>
</dbReference>
<dbReference type="Gene3D" id="1.20.5.5270">
    <property type="match status" value="1"/>
</dbReference>
<evidence type="ECO:0000256" key="9">
    <source>
        <dbReference type="HAMAP-Rule" id="MF_01973"/>
    </source>
</evidence>
<reference evidence="16 17" key="1">
    <citation type="journal article" date="2021" name="Sci. Rep.">
        <title>The distribution of antibiotic resistance genes in chicken gut microbiota commensals.</title>
        <authorList>
            <person name="Juricova H."/>
            <person name="Matiasovicova J."/>
            <person name="Kubasova T."/>
            <person name="Cejkova D."/>
            <person name="Rychlik I."/>
        </authorList>
    </citation>
    <scope>NUCLEOTIDE SEQUENCE [LARGE SCALE GENOMIC DNA]</scope>
    <source>
        <strain evidence="16 17">An564</strain>
    </source>
</reference>
<evidence type="ECO:0000256" key="5">
    <source>
        <dbReference type="ARBA" id="ARBA00022801"/>
    </source>
</evidence>
<feature type="active site" evidence="9 11">
    <location>
        <position position="728"/>
    </location>
</feature>
<dbReference type="PRINTS" id="PR00830">
    <property type="entry name" value="ENDOLAPTASE"/>
</dbReference>
<dbReference type="InterPro" id="IPR003593">
    <property type="entry name" value="AAA+_ATPase"/>
</dbReference>
<comment type="subunit">
    <text evidence="9 10">Homohexamer. Organized in a ring with a central cavity.</text>
</comment>
<dbReference type="NCBIfam" id="TIGR00763">
    <property type="entry name" value="lon"/>
    <property type="match status" value="1"/>
</dbReference>
<keyword evidence="7 9" id="KW-0067">ATP-binding</keyword>
<dbReference type="EMBL" id="JACSNR010000007">
    <property type="protein sequence ID" value="MBM6923590.1"/>
    <property type="molecule type" value="Genomic_DNA"/>
</dbReference>
<dbReference type="RefSeq" id="WP_204721076.1">
    <property type="nucleotide sequence ID" value="NZ_JACSNR010000007.1"/>
</dbReference>
<dbReference type="Gene3D" id="3.30.230.10">
    <property type="match status" value="1"/>
</dbReference>
<protein>
    <recommendedName>
        <fullName evidence="9 10">Lon protease</fullName>
        <ecNumber evidence="9 10">3.4.21.53</ecNumber>
    </recommendedName>
    <alternativeName>
        <fullName evidence="9">ATP-dependent protease La</fullName>
    </alternativeName>
</protein>
<dbReference type="InterPro" id="IPR054594">
    <property type="entry name" value="Lon_lid"/>
</dbReference>
<evidence type="ECO:0000313" key="16">
    <source>
        <dbReference type="EMBL" id="MBM6923590.1"/>
    </source>
</evidence>
<feature type="binding site" evidence="9">
    <location>
        <begin position="362"/>
        <end position="369"/>
    </location>
    <ligand>
        <name>ATP</name>
        <dbReference type="ChEBI" id="CHEBI:30616"/>
    </ligand>
</feature>
<keyword evidence="2 9" id="KW-0963">Cytoplasm</keyword>
<dbReference type="SMART" id="SM00382">
    <property type="entry name" value="AAA"/>
    <property type="match status" value="1"/>
</dbReference>
<feature type="compositionally biased region" description="Basic and acidic residues" evidence="13">
    <location>
        <begin position="786"/>
        <end position="801"/>
    </location>
</feature>
<dbReference type="PIRSF" id="PIRSF001174">
    <property type="entry name" value="Lon_proteas"/>
    <property type="match status" value="1"/>
</dbReference>
<dbReference type="EC" id="3.4.21.53" evidence="9 10"/>
<feature type="region of interest" description="Disordered" evidence="13">
    <location>
        <begin position="781"/>
        <end position="819"/>
    </location>
</feature>
<dbReference type="Pfam" id="PF05362">
    <property type="entry name" value="Lon_C"/>
    <property type="match status" value="1"/>
</dbReference>
<dbReference type="SMART" id="SM00464">
    <property type="entry name" value="LON"/>
    <property type="match status" value="1"/>
</dbReference>
<comment type="function">
    <text evidence="9">ATP-dependent serine protease that mediates the selective degradation of mutant and abnormal proteins as well as certain short-lived regulatory proteins. Required for cellular homeostasis and for survival from DNA damage and developmental changes induced by stress. Degrades polypeptides processively to yield small peptide fragments that are 5 to 10 amino acids long. Binds to DNA in a double-stranded, site-specific manner.</text>
</comment>
<dbReference type="PROSITE" id="PS51787">
    <property type="entry name" value="LON_N"/>
    <property type="match status" value="1"/>
</dbReference>
<feature type="domain" description="Lon N-terminal" evidence="15">
    <location>
        <begin position="13"/>
        <end position="210"/>
    </location>
</feature>
<organism evidence="16 17">
    <name type="scientific">Hydrogenoanaerobacterium saccharovorans</name>
    <dbReference type="NCBI Taxonomy" id="474960"/>
    <lineage>
        <taxon>Bacteria</taxon>
        <taxon>Bacillati</taxon>
        <taxon>Bacillota</taxon>
        <taxon>Clostridia</taxon>
        <taxon>Eubacteriales</taxon>
        <taxon>Oscillospiraceae</taxon>
        <taxon>Hydrogenoanaerobacterium</taxon>
    </lineage>
</organism>
<proteinExistence type="evidence at transcript level"/>
<evidence type="ECO:0000256" key="13">
    <source>
        <dbReference type="SAM" id="MobiDB-lite"/>
    </source>
</evidence>
<dbReference type="InterPro" id="IPR027543">
    <property type="entry name" value="Lon_bac"/>
</dbReference>
<evidence type="ECO:0000256" key="1">
    <source>
        <dbReference type="ARBA" id="ARBA00004496"/>
    </source>
</evidence>
<evidence type="ECO:0000256" key="4">
    <source>
        <dbReference type="ARBA" id="ARBA00022741"/>
    </source>
</evidence>
<comment type="induction">
    <text evidence="9">By heat shock.</text>
</comment>
<accession>A0ABS2GM80</accession>
<dbReference type="Pfam" id="PF00004">
    <property type="entry name" value="AAA"/>
    <property type="match status" value="1"/>
</dbReference>
<dbReference type="Gene3D" id="1.10.8.60">
    <property type="match status" value="1"/>
</dbReference>
<evidence type="ECO:0000256" key="10">
    <source>
        <dbReference type="PIRNR" id="PIRNR001174"/>
    </source>
</evidence>
<dbReference type="InterPro" id="IPR003111">
    <property type="entry name" value="Lon_prtase_N"/>
</dbReference>
<keyword evidence="3 9" id="KW-0645">Protease</keyword>
<name>A0ABS2GM80_9FIRM</name>
<evidence type="ECO:0000313" key="17">
    <source>
        <dbReference type="Proteomes" id="UP000724149"/>
    </source>
</evidence>
<dbReference type="SUPFAM" id="SSF52540">
    <property type="entry name" value="P-loop containing nucleoside triphosphate hydrolases"/>
    <property type="match status" value="1"/>
</dbReference>
<dbReference type="GO" id="GO:0004252">
    <property type="term" value="F:serine-type endopeptidase activity"/>
    <property type="evidence" value="ECO:0007669"/>
    <property type="project" value="UniProtKB-EC"/>
</dbReference>
<evidence type="ECO:0000256" key="6">
    <source>
        <dbReference type="ARBA" id="ARBA00022825"/>
    </source>
</evidence>
<dbReference type="InterPro" id="IPR004815">
    <property type="entry name" value="Lon_bac/euk-typ"/>
</dbReference>
<dbReference type="InterPro" id="IPR008269">
    <property type="entry name" value="Lon_proteolytic"/>
</dbReference>
<dbReference type="PROSITE" id="PS51786">
    <property type="entry name" value="LON_PROTEOLYTIC"/>
    <property type="match status" value="1"/>
</dbReference>
<dbReference type="HAMAP" id="MF_01973">
    <property type="entry name" value="lon_bact"/>
    <property type="match status" value="1"/>
</dbReference>
<evidence type="ECO:0000256" key="11">
    <source>
        <dbReference type="PROSITE-ProRule" id="PRU01122"/>
    </source>
</evidence>
<dbReference type="Pfam" id="PF22667">
    <property type="entry name" value="Lon_lid"/>
    <property type="match status" value="1"/>
</dbReference>
<evidence type="ECO:0000256" key="2">
    <source>
        <dbReference type="ARBA" id="ARBA00022490"/>
    </source>
</evidence>
<keyword evidence="17" id="KW-1185">Reference proteome</keyword>
<keyword evidence="8 9" id="KW-0346">Stress response</keyword>
<feature type="domain" description="Lon proteolytic" evidence="14">
    <location>
        <begin position="598"/>
        <end position="779"/>
    </location>
</feature>
<comment type="catalytic activity">
    <reaction evidence="9 10 11">
        <text>Hydrolysis of proteins in presence of ATP.</text>
        <dbReference type="EC" id="3.4.21.53"/>
    </reaction>
</comment>
<dbReference type="CDD" id="cd19500">
    <property type="entry name" value="RecA-like_Lon"/>
    <property type="match status" value="1"/>
</dbReference>
<comment type="subcellular location">
    <subcellularLocation>
        <location evidence="1 9 10">Cytoplasm</location>
    </subcellularLocation>
</comment>
<dbReference type="PROSITE" id="PS01046">
    <property type="entry name" value="LON_SER"/>
    <property type="match status" value="1"/>
</dbReference>
<keyword evidence="5 9" id="KW-0378">Hydrolase</keyword>
<evidence type="ECO:0000256" key="12">
    <source>
        <dbReference type="RuleBase" id="RU000591"/>
    </source>
</evidence>
<comment type="caution">
    <text evidence="16">The sequence shown here is derived from an EMBL/GenBank/DDBJ whole genome shotgun (WGS) entry which is preliminary data.</text>
</comment>
<evidence type="ECO:0000259" key="15">
    <source>
        <dbReference type="PROSITE" id="PS51787"/>
    </source>
</evidence>
<dbReference type="InterPro" id="IPR015947">
    <property type="entry name" value="PUA-like_sf"/>
</dbReference>
<comment type="similarity">
    <text evidence="9 10 11 12">Belongs to the peptidase S16 family.</text>
</comment>
<dbReference type="InterPro" id="IPR046336">
    <property type="entry name" value="Lon_prtase_N_sf"/>
</dbReference>
<evidence type="ECO:0000256" key="7">
    <source>
        <dbReference type="ARBA" id="ARBA00022840"/>
    </source>
</evidence>
<dbReference type="Gene3D" id="2.30.130.40">
    <property type="entry name" value="LON domain-like"/>
    <property type="match status" value="1"/>
</dbReference>
<keyword evidence="6 9" id="KW-0720">Serine protease</keyword>
<feature type="active site" evidence="9 11">
    <location>
        <position position="685"/>
    </location>
</feature>
<evidence type="ECO:0000256" key="3">
    <source>
        <dbReference type="ARBA" id="ARBA00022670"/>
    </source>
</evidence>